<sequence>MLLRVVDDRETKLQLLKECHESLWAGHRGVWATYMKLKERYWWRGLYQDVVNFVSSCLHCQYYSKIRYRDGLVPTFPPSMHFQWVIDLVMMPPGMWGMKYLVLAREDLSNYVEGRALRSKATEGICRFILEDIVCRYGSIGRMRADRGDLDTGEAREFFQRYGVKLKLTSAYNPEGIGKSERGHPPIVNALVKACDGQKPIMPVENEVPTWAMLPWEDGLDREALLAHSTVRKFSRRWFGPYVVLSVHDNATYALRELDGTPVRVQVAGKRVKLFRRREAEDGLTEFLEPEDGADQDIVDEEELPAEASE</sequence>
<feature type="region of interest" description="Disordered" evidence="1">
    <location>
        <begin position="285"/>
        <end position="310"/>
    </location>
</feature>
<feature type="domain" description="Integrase catalytic" evidence="2">
    <location>
        <begin position="73"/>
        <end position="249"/>
    </location>
</feature>
<dbReference type="EMBL" id="JBJQOH010000008">
    <property type="protein sequence ID" value="KAL3676471.1"/>
    <property type="molecule type" value="Genomic_DNA"/>
</dbReference>
<dbReference type="PANTHER" id="PTHR37984">
    <property type="entry name" value="PROTEIN CBG26694"/>
    <property type="match status" value="1"/>
</dbReference>
<dbReference type="InterPro" id="IPR001584">
    <property type="entry name" value="Integrase_cat-core"/>
</dbReference>
<dbReference type="SUPFAM" id="SSF53098">
    <property type="entry name" value="Ribonuclease H-like"/>
    <property type="match status" value="1"/>
</dbReference>
<gene>
    <name evidence="3" type="ORF">R1sor_026419</name>
</gene>
<dbReference type="PROSITE" id="PS50994">
    <property type="entry name" value="INTEGRASE"/>
    <property type="match status" value="1"/>
</dbReference>
<evidence type="ECO:0000256" key="1">
    <source>
        <dbReference type="SAM" id="MobiDB-lite"/>
    </source>
</evidence>
<comment type="caution">
    <text evidence="3">The sequence shown here is derived from an EMBL/GenBank/DDBJ whole genome shotgun (WGS) entry which is preliminary data.</text>
</comment>
<protein>
    <recommendedName>
        <fullName evidence="2">Integrase catalytic domain-containing protein</fullName>
    </recommendedName>
</protein>
<keyword evidence="4" id="KW-1185">Reference proteome</keyword>
<dbReference type="Proteomes" id="UP001633002">
    <property type="component" value="Unassembled WGS sequence"/>
</dbReference>
<organism evidence="3 4">
    <name type="scientific">Riccia sorocarpa</name>
    <dbReference type="NCBI Taxonomy" id="122646"/>
    <lineage>
        <taxon>Eukaryota</taxon>
        <taxon>Viridiplantae</taxon>
        <taxon>Streptophyta</taxon>
        <taxon>Embryophyta</taxon>
        <taxon>Marchantiophyta</taxon>
        <taxon>Marchantiopsida</taxon>
        <taxon>Marchantiidae</taxon>
        <taxon>Marchantiales</taxon>
        <taxon>Ricciaceae</taxon>
        <taxon>Riccia</taxon>
    </lineage>
</organism>
<dbReference type="AlphaFoldDB" id="A0ABD3GCZ5"/>
<dbReference type="Pfam" id="PF17921">
    <property type="entry name" value="Integrase_H2C2"/>
    <property type="match status" value="1"/>
</dbReference>
<dbReference type="InterPro" id="IPR041588">
    <property type="entry name" value="Integrase_H2C2"/>
</dbReference>
<evidence type="ECO:0000313" key="3">
    <source>
        <dbReference type="EMBL" id="KAL3676471.1"/>
    </source>
</evidence>
<dbReference type="Gene3D" id="1.10.340.70">
    <property type="match status" value="1"/>
</dbReference>
<dbReference type="Gene3D" id="3.30.420.10">
    <property type="entry name" value="Ribonuclease H-like superfamily/Ribonuclease H"/>
    <property type="match status" value="1"/>
</dbReference>
<dbReference type="InterPro" id="IPR036397">
    <property type="entry name" value="RNaseH_sf"/>
</dbReference>
<dbReference type="PANTHER" id="PTHR37984:SF5">
    <property type="entry name" value="PROTEIN NYNRIN-LIKE"/>
    <property type="match status" value="1"/>
</dbReference>
<proteinExistence type="predicted"/>
<dbReference type="InterPro" id="IPR012337">
    <property type="entry name" value="RNaseH-like_sf"/>
</dbReference>
<reference evidence="3 4" key="1">
    <citation type="submission" date="2024-09" db="EMBL/GenBank/DDBJ databases">
        <title>Chromosome-scale assembly of Riccia sorocarpa.</title>
        <authorList>
            <person name="Paukszto L."/>
        </authorList>
    </citation>
    <scope>NUCLEOTIDE SEQUENCE [LARGE SCALE GENOMIC DNA]</scope>
    <source>
        <strain evidence="3">LP-2024</strain>
        <tissue evidence="3">Aerial parts of the thallus</tissue>
    </source>
</reference>
<evidence type="ECO:0000259" key="2">
    <source>
        <dbReference type="PROSITE" id="PS50994"/>
    </source>
</evidence>
<accession>A0ABD3GCZ5</accession>
<evidence type="ECO:0000313" key="4">
    <source>
        <dbReference type="Proteomes" id="UP001633002"/>
    </source>
</evidence>
<dbReference type="InterPro" id="IPR050951">
    <property type="entry name" value="Retrovirus_Pol_polyprotein"/>
</dbReference>
<name>A0ABD3GCZ5_9MARC</name>